<reference evidence="8" key="2">
    <citation type="submission" date="2019-04" db="EMBL/GenBank/DDBJ databases">
        <authorList>
            <person name="Kadobianskyi M."/>
            <person name="Schulze L."/>
            <person name="Schuelke M."/>
            <person name="Judkewitz B."/>
        </authorList>
    </citation>
    <scope>NUCLEOTIDE SEQUENCE</scope>
    <source>
        <strain evidence="8">Bolton</strain>
        <tissue evidence="8">Whole-body</tissue>
    </source>
</reference>
<evidence type="ECO:0000256" key="3">
    <source>
        <dbReference type="ARBA" id="ARBA00022771"/>
    </source>
</evidence>
<evidence type="ECO:0000256" key="6">
    <source>
        <dbReference type="SAM" id="MobiDB-lite"/>
    </source>
</evidence>
<feature type="domain" description="C2H2-type" evidence="7">
    <location>
        <begin position="550"/>
        <end position="577"/>
    </location>
</feature>
<dbReference type="AlphaFoldDB" id="A0A553QXQ9"/>
<dbReference type="Pfam" id="PF00096">
    <property type="entry name" value="zf-C2H2"/>
    <property type="match status" value="4"/>
</dbReference>
<feature type="compositionally biased region" description="Low complexity" evidence="6">
    <location>
        <begin position="204"/>
        <end position="216"/>
    </location>
</feature>
<feature type="compositionally biased region" description="Polar residues" evidence="6">
    <location>
        <begin position="152"/>
        <end position="179"/>
    </location>
</feature>
<dbReference type="EMBL" id="SRMA01025430">
    <property type="protein sequence ID" value="TRY94749.1"/>
    <property type="molecule type" value="Genomic_DNA"/>
</dbReference>
<keyword evidence="3 5" id="KW-0863">Zinc-finger</keyword>
<keyword evidence="1" id="KW-0479">Metal-binding</keyword>
<feature type="region of interest" description="Disordered" evidence="6">
    <location>
        <begin position="939"/>
        <end position="975"/>
    </location>
</feature>
<proteinExistence type="predicted"/>
<evidence type="ECO:0000256" key="2">
    <source>
        <dbReference type="ARBA" id="ARBA00022737"/>
    </source>
</evidence>
<dbReference type="EMBL" id="SRMA01025430">
    <property type="protein sequence ID" value="TRY94754.1"/>
    <property type="molecule type" value="Genomic_DNA"/>
</dbReference>
<feature type="domain" description="C2H2-type" evidence="7">
    <location>
        <begin position="348"/>
        <end position="376"/>
    </location>
</feature>
<name>A0A553QXQ9_9TELE</name>
<evidence type="ECO:0000256" key="1">
    <source>
        <dbReference type="ARBA" id="ARBA00022723"/>
    </source>
</evidence>
<dbReference type="SMART" id="SM00355">
    <property type="entry name" value="ZnF_C2H2"/>
    <property type="match status" value="11"/>
</dbReference>
<dbReference type="Proteomes" id="UP000316079">
    <property type="component" value="Unassembled WGS sequence"/>
</dbReference>
<evidence type="ECO:0000313" key="8">
    <source>
        <dbReference type="EMBL" id="TRY94754.1"/>
    </source>
</evidence>
<feature type="compositionally biased region" description="Acidic residues" evidence="6">
    <location>
        <begin position="900"/>
        <end position="911"/>
    </location>
</feature>
<dbReference type="PROSITE" id="PS50157">
    <property type="entry name" value="ZINC_FINGER_C2H2_2"/>
    <property type="match status" value="7"/>
</dbReference>
<sequence>MSWRSIRLNKDCKRVLFTGEASLDSCSPDFVPSVFVYKQKRLNLEGLYRFYRRDDYIPTQYDLLEHTSTSPQSSHPATMSEFTLDIQLTELGFSSWNLPFCEPQCTKAANLEIQTLPEKPAPESFSPGDGPEDESVLTEKSFVLDHQYCSPIKTNPSSDTETLQVPKSPVTTTNETICDSANEEQKDETKQLHREEDKEKQVESSEISSEEPSQVADDADDNAALTDDESVKEKEDAYIEYILSDDESIDEEKDGVGEEEEEEEDFLDDMVVEEEDASTSETKESGGNEKNCCNMCDLTFSSVFLLKEHLNMHMGVRPYRCGECGKQFCQLVNYRSHLRSHSKKAAAIHCRVCSRVFDTKEQLQEHLEHNHLEKEFYQCDFCKQIFSCKVKCHNHIEEHKQQAKRHLCQKCGASFNSRDSLLNHLQWHSKGVFTCPDCERTFSTKGALLRHSFFHLGVLPYTCMKCKRHFRLASLYYNHECNPCSIQCMACFVFFQSQEDFDKHKKDTGCWAHQGSLPSTKDEIRCMECGKVFASSDELKKHGVTHLRPLRCAECGMRFHSSLMLMSHMGGHAGKRPCFCHDCGLGFPHQQGYDGHLKTCGMELPPAPVVKKQKAKTPPQTTTLNDPPADNKWKLTLNKEPPSGVPLVMYLPMSSTTVSPTKTPQSFPPSSLILETPESTPQMVPLSVVPSKTLIGKEAFADPGTGSVPKALIPLERDGNAVTKRWTIVKDHGLVKDPAHVCKLALDVVNMNQALIITRQVNRSSSEPRGSTDKPQSVTYPVTQSLCLVLEKKDIEDGKEATSQPLDFSPGMTGDGVGVVLKRISEEQSKSNCNPPAASSEHVHPKRARTDEQGSEENQSSQASVASDDAGDAPPGRNDSGLTVEAGSSDVAVSSRMEAEAGDEDSGVDMLESELQECMTCGQVLPEKDMVQHYLDHAALTGSLEPPPGDGTASATEQPSPHITMKKRLRSGKEL</sequence>
<dbReference type="EMBL" id="SRMA01025430">
    <property type="protein sequence ID" value="TRY94752.1"/>
    <property type="molecule type" value="Genomic_DNA"/>
</dbReference>
<feature type="compositionally biased region" description="Basic residues" evidence="6">
    <location>
        <begin position="964"/>
        <end position="975"/>
    </location>
</feature>
<feature type="domain" description="C2H2-type" evidence="7">
    <location>
        <begin position="433"/>
        <end position="460"/>
    </location>
</feature>
<feature type="compositionally biased region" description="Acidic residues" evidence="6">
    <location>
        <begin position="243"/>
        <end position="278"/>
    </location>
</feature>
<dbReference type="InterPro" id="IPR013087">
    <property type="entry name" value="Znf_C2H2_type"/>
</dbReference>
<dbReference type="PROSITE" id="PS00028">
    <property type="entry name" value="ZINC_FINGER_C2H2_1"/>
    <property type="match status" value="7"/>
</dbReference>
<accession>A0A553QXQ9</accession>
<dbReference type="SUPFAM" id="SSF57667">
    <property type="entry name" value="beta-beta-alpha zinc fingers"/>
    <property type="match status" value="5"/>
</dbReference>
<dbReference type="PANTHER" id="PTHR24379:SF133">
    <property type="entry name" value="ZFP617 PROTEIN-RELATED"/>
    <property type="match status" value="1"/>
</dbReference>
<gene>
    <name evidence="8" type="ORF">DNTS_021625</name>
</gene>
<keyword evidence="4" id="KW-0862">Zinc</keyword>
<feature type="compositionally biased region" description="Basic and acidic residues" evidence="6">
    <location>
        <begin position="183"/>
        <end position="203"/>
    </location>
</feature>
<dbReference type="OrthoDB" id="6077919at2759"/>
<dbReference type="EMBL" id="SRMA01025430">
    <property type="protein sequence ID" value="TRY94747.1"/>
    <property type="molecule type" value="Genomic_DNA"/>
</dbReference>
<dbReference type="STRING" id="623744.A0A553QXQ9"/>
<feature type="region of interest" description="Disordered" evidence="6">
    <location>
        <begin position="149"/>
        <end position="288"/>
    </location>
</feature>
<dbReference type="InterPro" id="IPR036236">
    <property type="entry name" value="Znf_C2H2_sf"/>
</dbReference>
<evidence type="ECO:0000259" key="7">
    <source>
        <dbReference type="PROSITE" id="PS50157"/>
    </source>
</evidence>
<keyword evidence="9" id="KW-1185">Reference proteome</keyword>
<evidence type="ECO:0000256" key="4">
    <source>
        <dbReference type="ARBA" id="ARBA00022833"/>
    </source>
</evidence>
<keyword evidence="2" id="KW-0677">Repeat</keyword>
<dbReference type="Gene3D" id="3.30.160.60">
    <property type="entry name" value="Classic Zinc Finger"/>
    <property type="match status" value="4"/>
</dbReference>
<dbReference type="FunFam" id="3.30.160.60:FF:000671">
    <property type="entry name" value="Zinc finger protein 26"/>
    <property type="match status" value="1"/>
</dbReference>
<feature type="domain" description="C2H2-type" evidence="7">
    <location>
        <begin position="291"/>
        <end position="318"/>
    </location>
</feature>
<comment type="caution">
    <text evidence="8">The sequence shown here is derived from an EMBL/GenBank/DDBJ whole genome shotgun (WGS) entry which is preliminary data.</text>
</comment>
<reference evidence="8 9" key="1">
    <citation type="journal article" date="2019" name="Sci. Data">
        <title>Hybrid genome assembly and annotation of Danionella translucida.</title>
        <authorList>
            <person name="Kadobianskyi M."/>
            <person name="Schulze L."/>
            <person name="Schuelke M."/>
            <person name="Judkewitz B."/>
        </authorList>
    </citation>
    <scope>NUCLEOTIDE SEQUENCE [LARGE SCALE GENOMIC DNA]</scope>
    <source>
        <strain evidence="8 9">Bolton</strain>
    </source>
</reference>
<feature type="compositionally biased region" description="Low complexity" evidence="6">
    <location>
        <begin position="859"/>
        <end position="876"/>
    </location>
</feature>
<dbReference type="PANTHER" id="PTHR24379">
    <property type="entry name" value="KRAB AND ZINC FINGER DOMAIN-CONTAINING"/>
    <property type="match status" value="1"/>
</dbReference>
<evidence type="ECO:0000313" key="9">
    <source>
        <dbReference type="Proteomes" id="UP000316079"/>
    </source>
</evidence>
<dbReference type="EMBL" id="SRMA01025430">
    <property type="protein sequence ID" value="TRY94751.1"/>
    <property type="molecule type" value="Genomic_DNA"/>
</dbReference>
<feature type="domain" description="C2H2-type" evidence="7">
    <location>
        <begin position="319"/>
        <end position="346"/>
    </location>
</feature>
<organism evidence="8 9">
    <name type="scientific">Danionella cerebrum</name>
    <dbReference type="NCBI Taxonomy" id="2873325"/>
    <lineage>
        <taxon>Eukaryota</taxon>
        <taxon>Metazoa</taxon>
        <taxon>Chordata</taxon>
        <taxon>Craniata</taxon>
        <taxon>Vertebrata</taxon>
        <taxon>Euteleostomi</taxon>
        <taxon>Actinopterygii</taxon>
        <taxon>Neopterygii</taxon>
        <taxon>Teleostei</taxon>
        <taxon>Ostariophysi</taxon>
        <taxon>Cypriniformes</taxon>
        <taxon>Danionidae</taxon>
        <taxon>Danioninae</taxon>
        <taxon>Danionella</taxon>
    </lineage>
</organism>
<feature type="region of interest" description="Disordered" evidence="6">
    <location>
        <begin position="610"/>
        <end position="634"/>
    </location>
</feature>
<feature type="compositionally biased region" description="Acidic residues" evidence="6">
    <location>
        <begin position="217"/>
        <end position="228"/>
    </location>
</feature>
<feature type="region of interest" description="Disordered" evidence="6">
    <location>
        <begin position="827"/>
        <end position="911"/>
    </location>
</feature>
<feature type="domain" description="C2H2-type" evidence="7">
    <location>
        <begin position="406"/>
        <end position="429"/>
    </location>
</feature>
<protein>
    <recommendedName>
        <fullName evidence="7">C2H2-type domain-containing protein</fullName>
    </recommendedName>
</protein>
<evidence type="ECO:0000256" key="5">
    <source>
        <dbReference type="PROSITE-ProRule" id="PRU00042"/>
    </source>
</evidence>
<dbReference type="GO" id="GO:0008270">
    <property type="term" value="F:zinc ion binding"/>
    <property type="evidence" value="ECO:0007669"/>
    <property type="project" value="UniProtKB-KW"/>
</dbReference>
<feature type="domain" description="C2H2-type" evidence="7">
    <location>
        <begin position="524"/>
        <end position="546"/>
    </location>
</feature>
<dbReference type="EMBL" id="SRMA01025430">
    <property type="protein sequence ID" value="TRY94748.1"/>
    <property type="molecule type" value="Genomic_DNA"/>
</dbReference>